<evidence type="ECO:0000313" key="1">
    <source>
        <dbReference type="EnsemblMetazoa" id="SMAR003444-PA"/>
    </source>
</evidence>
<reference evidence="2" key="1">
    <citation type="submission" date="2011-05" db="EMBL/GenBank/DDBJ databases">
        <authorList>
            <person name="Richards S.R."/>
            <person name="Qu J."/>
            <person name="Jiang H."/>
            <person name="Jhangiani S.N."/>
            <person name="Agravi P."/>
            <person name="Goodspeed R."/>
            <person name="Gross S."/>
            <person name="Mandapat C."/>
            <person name="Jackson L."/>
            <person name="Mathew T."/>
            <person name="Pu L."/>
            <person name="Thornton R."/>
            <person name="Saada N."/>
            <person name="Wilczek-Boney K.B."/>
            <person name="Lee S."/>
            <person name="Kovar C."/>
            <person name="Wu Y."/>
            <person name="Scherer S.E."/>
            <person name="Worley K.C."/>
            <person name="Muzny D.M."/>
            <person name="Gibbs R."/>
        </authorList>
    </citation>
    <scope>NUCLEOTIDE SEQUENCE</scope>
    <source>
        <strain evidence="2">Brora</strain>
    </source>
</reference>
<dbReference type="EnsemblMetazoa" id="SMAR003444-RA">
    <property type="protein sequence ID" value="SMAR003444-PA"/>
    <property type="gene ID" value="SMAR003444"/>
</dbReference>
<keyword evidence="2" id="KW-1185">Reference proteome</keyword>
<sequence>MSMVSHFNPIVVRLENYIDYDYVRHSSIAKFRANSSCGLVSPLASLSLGPFSHHFGHVPNEFIVPQRGLRQLVVMTHQQFQVE</sequence>
<proteinExistence type="predicted"/>
<dbReference type="EMBL" id="JH431317">
    <property type="status" value="NOT_ANNOTATED_CDS"/>
    <property type="molecule type" value="Genomic_DNA"/>
</dbReference>
<dbReference type="AlphaFoldDB" id="T1IQW5"/>
<protein>
    <submittedName>
        <fullName evidence="1">Uncharacterized protein</fullName>
    </submittedName>
</protein>
<evidence type="ECO:0000313" key="2">
    <source>
        <dbReference type="Proteomes" id="UP000014500"/>
    </source>
</evidence>
<accession>T1IQW5</accession>
<reference evidence="1" key="2">
    <citation type="submission" date="2015-02" db="UniProtKB">
        <authorList>
            <consortium name="EnsemblMetazoa"/>
        </authorList>
    </citation>
    <scope>IDENTIFICATION</scope>
</reference>
<name>T1IQW5_STRMM</name>
<dbReference type="Proteomes" id="UP000014500">
    <property type="component" value="Unassembled WGS sequence"/>
</dbReference>
<organism evidence="1 2">
    <name type="scientific">Strigamia maritima</name>
    <name type="common">European centipede</name>
    <name type="synonym">Geophilus maritimus</name>
    <dbReference type="NCBI Taxonomy" id="126957"/>
    <lineage>
        <taxon>Eukaryota</taxon>
        <taxon>Metazoa</taxon>
        <taxon>Ecdysozoa</taxon>
        <taxon>Arthropoda</taxon>
        <taxon>Myriapoda</taxon>
        <taxon>Chilopoda</taxon>
        <taxon>Pleurostigmophora</taxon>
        <taxon>Geophilomorpha</taxon>
        <taxon>Linotaeniidae</taxon>
        <taxon>Strigamia</taxon>
    </lineage>
</organism>
<dbReference type="HOGENOM" id="CLU_2545500_0_0_1"/>